<feature type="binding site" evidence="6">
    <location>
        <position position="203"/>
    </location>
    <ligand>
        <name>[4Fe-4S] cluster</name>
        <dbReference type="ChEBI" id="CHEBI:49883"/>
    </ligand>
</feature>
<comment type="pathway">
    <text evidence="6">Sulfur metabolism; hydrogen sulfide biosynthesis; sulfite from sulfate.</text>
</comment>
<dbReference type="InterPro" id="IPR002500">
    <property type="entry name" value="PAPS_reduct_dom"/>
</dbReference>
<dbReference type="Gene3D" id="3.40.50.620">
    <property type="entry name" value="HUPs"/>
    <property type="match status" value="1"/>
</dbReference>
<evidence type="ECO:0000313" key="8">
    <source>
        <dbReference type="EMBL" id="MFC5392249.1"/>
    </source>
</evidence>
<keyword evidence="2 6" id="KW-0479">Metal-binding</keyword>
<comment type="cofactor">
    <cofactor evidence="6">
        <name>[4Fe-4S] cluster</name>
        <dbReference type="ChEBI" id="CHEBI:49883"/>
    </cofactor>
    <text evidence="6">Binds 1 [4Fe-4S] cluster per subunit.</text>
</comment>
<name>A0ABW0H7Z5_9HYPH</name>
<feature type="binding site" evidence="6">
    <location>
        <position position="121"/>
    </location>
    <ligand>
        <name>[4Fe-4S] cluster</name>
        <dbReference type="ChEBI" id="CHEBI:49883"/>
    </ligand>
</feature>
<dbReference type="SUPFAM" id="SSF52402">
    <property type="entry name" value="Adenine nucleotide alpha hydrolases-like"/>
    <property type="match status" value="1"/>
</dbReference>
<evidence type="ECO:0000256" key="1">
    <source>
        <dbReference type="ARBA" id="ARBA00009732"/>
    </source>
</evidence>
<accession>A0ABW0H7Z5</accession>
<evidence type="ECO:0000259" key="7">
    <source>
        <dbReference type="Pfam" id="PF01507"/>
    </source>
</evidence>
<protein>
    <recommendedName>
        <fullName evidence="6">Adenosine 5'-phosphosulfate reductase</fullName>
        <shortName evidence="6">APS reductase</shortName>
        <ecNumber evidence="6">1.8.4.10</ecNumber>
    </recommendedName>
    <alternativeName>
        <fullName evidence="6">5'-adenylylsulfate reductase</fullName>
    </alternativeName>
    <alternativeName>
        <fullName evidence="6">Thioredoxin-dependent 5'-adenylylsulfate reductase</fullName>
    </alternativeName>
</protein>
<dbReference type="EC" id="1.8.4.10" evidence="6"/>
<keyword evidence="9" id="KW-1185">Reference proteome</keyword>
<dbReference type="Proteomes" id="UP001596104">
    <property type="component" value="Unassembled WGS sequence"/>
</dbReference>
<dbReference type="PIRSF" id="PIRSF000857">
    <property type="entry name" value="PAPS_reductase"/>
    <property type="match status" value="1"/>
</dbReference>
<evidence type="ECO:0000256" key="6">
    <source>
        <dbReference type="HAMAP-Rule" id="MF_00063"/>
    </source>
</evidence>
<comment type="function">
    <text evidence="6">Catalyzes the formation of sulfite from adenosine 5'-phosphosulfate (APS) using thioredoxin as an electron donor.</text>
</comment>
<evidence type="ECO:0000256" key="5">
    <source>
        <dbReference type="ARBA" id="ARBA00023014"/>
    </source>
</evidence>
<comment type="subcellular location">
    <subcellularLocation>
        <location evidence="6">Cytoplasm</location>
    </subcellularLocation>
</comment>
<feature type="binding site" evidence="6">
    <location>
        <position position="206"/>
    </location>
    <ligand>
        <name>[4Fe-4S] cluster</name>
        <dbReference type="ChEBI" id="CHEBI:49883"/>
    </ligand>
</feature>
<evidence type="ECO:0000256" key="4">
    <source>
        <dbReference type="ARBA" id="ARBA00023004"/>
    </source>
</evidence>
<dbReference type="RefSeq" id="WP_377006984.1">
    <property type="nucleotide sequence ID" value="NZ_JBHSLV010000009.1"/>
</dbReference>
<evidence type="ECO:0000256" key="3">
    <source>
        <dbReference type="ARBA" id="ARBA00023002"/>
    </source>
</evidence>
<keyword evidence="6" id="KW-0963">Cytoplasm</keyword>
<feature type="active site" description="Nucleophile; cysteine thiosulfonate intermediate" evidence="6">
    <location>
        <position position="231"/>
    </location>
</feature>
<sequence length="252" mass="27395">MFELQEQAENLNAAFGTSNAAERLAGLVRHVAGRIVFTTSFGLEDQVVTHLIATQNLPIEIVTLDTGRLFGEVHALWAQTEARYGIAITPFYPRHDAVETFVLGHGINGFYNSIEARKACCNVRKVELLGRALAGAAAWITGLRADQSASRGGVALAQVDAERGLIKLNPLLDWSRDEALALARANDVPLNPLHEQGFLSIGCQPCTRAIQPGEPERAGRWWWEEEAAKECGLHVGPDGRLVRSKPAAEVLA</sequence>
<reference evidence="9" key="1">
    <citation type="journal article" date="2019" name="Int. J. Syst. Evol. Microbiol.">
        <title>The Global Catalogue of Microorganisms (GCM) 10K type strain sequencing project: providing services to taxonomists for standard genome sequencing and annotation.</title>
        <authorList>
            <consortium name="The Broad Institute Genomics Platform"/>
            <consortium name="The Broad Institute Genome Sequencing Center for Infectious Disease"/>
            <person name="Wu L."/>
            <person name="Ma J."/>
        </authorList>
    </citation>
    <scope>NUCLEOTIDE SEQUENCE [LARGE SCALE GENOMIC DNA]</scope>
    <source>
        <strain evidence="9">CGMCC 1.16326</strain>
    </source>
</reference>
<gene>
    <name evidence="6" type="primary">cysH</name>
    <name evidence="8" type="ORF">ACFPPC_06280</name>
</gene>
<dbReference type="GO" id="GO:0004604">
    <property type="term" value="F:phosphoadenylyl-sulfate reductase (thioredoxin) activity"/>
    <property type="evidence" value="ECO:0007669"/>
    <property type="project" value="UniProtKB-EC"/>
</dbReference>
<keyword evidence="5 6" id="KW-0411">Iron-sulfur</keyword>
<feature type="domain" description="Phosphoadenosine phosphosulphate reductase" evidence="7">
    <location>
        <begin position="35"/>
        <end position="209"/>
    </location>
</feature>
<organism evidence="8 9">
    <name type="scientific">Bosea vestrisii</name>
    <dbReference type="NCBI Taxonomy" id="151416"/>
    <lineage>
        <taxon>Bacteria</taxon>
        <taxon>Pseudomonadati</taxon>
        <taxon>Pseudomonadota</taxon>
        <taxon>Alphaproteobacteria</taxon>
        <taxon>Hyphomicrobiales</taxon>
        <taxon>Boseaceae</taxon>
        <taxon>Bosea</taxon>
    </lineage>
</organism>
<dbReference type="InterPro" id="IPR004511">
    <property type="entry name" value="PAPS/APS_Rdtase"/>
</dbReference>
<comment type="caution">
    <text evidence="8">The sequence shown here is derived from an EMBL/GenBank/DDBJ whole genome shotgun (WGS) entry which is preliminary data.</text>
</comment>
<comment type="similarity">
    <text evidence="1 6">Belongs to the PAPS reductase family. CysH subfamily.</text>
</comment>
<dbReference type="CDD" id="cd23945">
    <property type="entry name" value="PAPS_reductase"/>
    <property type="match status" value="1"/>
</dbReference>
<keyword evidence="3 6" id="KW-0560">Oxidoreductase</keyword>
<keyword evidence="4 6" id="KW-0408">Iron</keyword>
<dbReference type="NCBIfam" id="NF002537">
    <property type="entry name" value="PRK02090.1"/>
    <property type="match status" value="1"/>
</dbReference>
<dbReference type="Pfam" id="PF01507">
    <property type="entry name" value="PAPS_reduct"/>
    <property type="match status" value="1"/>
</dbReference>
<dbReference type="HAMAP" id="MF_00063">
    <property type="entry name" value="CysH"/>
    <property type="match status" value="1"/>
</dbReference>
<dbReference type="PANTHER" id="PTHR46482">
    <property type="entry name" value="5'-ADENYLYLSULFATE REDUCTASE 3, CHLOROPLASTIC"/>
    <property type="match status" value="1"/>
</dbReference>
<evidence type="ECO:0000256" key="2">
    <source>
        <dbReference type="ARBA" id="ARBA00022723"/>
    </source>
</evidence>
<dbReference type="InterPro" id="IPR014729">
    <property type="entry name" value="Rossmann-like_a/b/a_fold"/>
</dbReference>
<evidence type="ECO:0000313" key="9">
    <source>
        <dbReference type="Proteomes" id="UP001596104"/>
    </source>
</evidence>
<comment type="catalytic activity">
    <reaction evidence="6">
        <text>[thioredoxin]-disulfide + sulfite + AMP + 2 H(+) = adenosine 5'-phosphosulfate + [thioredoxin]-dithiol</text>
        <dbReference type="Rhea" id="RHEA:21976"/>
        <dbReference type="Rhea" id="RHEA-COMP:10698"/>
        <dbReference type="Rhea" id="RHEA-COMP:10700"/>
        <dbReference type="ChEBI" id="CHEBI:15378"/>
        <dbReference type="ChEBI" id="CHEBI:17359"/>
        <dbReference type="ChEBI" id="CHEBI:29950"/>
        <dbReference type="ChEBI" id="CHEBI:50058"/>
        <dbReference type="ChEBI" id="CHEBI:58243"/>
        <dbReference type="ChEBI" id="CHEBI:456215"/>
        <dbReference type="EC" id="1.8.4.10"/>
    </reaction>
</comment>
<dbReference type="PANTHER" id="PTHR46482:SF9">
    <property type="entry name" value="5'-ADENYLYLSULFATE REDUCTASE 1, CHLOROPLASTIC"/>
    <property type="match status" value="1"/>
</dbReference>
<proteinExistence type="inferred from homology"/>
<dbReference type="EMBL" id="JBHSLV010000009">
    <property type="protein sequence ID" value="MFC5392249.1"/>
    <property type="molecule type" value="Genomic_DNA"/>
</dbReference>
<feature type="binding site" evidence="6">
    <location>
        <position position="120"/>
    </location>
    <ligand>
        <name>[4Fe-4S] cluster</name>
        <dbReference type="ChEBI" id="CHEBI:49883"/>
    </ligand>
</feature>